<comment type="similarity">
    <text evidence="1 4">Belongs to the universal ribosomal protein uS10 family.</text>
</comment>
<comment type="subunit">
    <text evidence="4">Part of the 30S ribosomal subunit.</text>
</comment>
<dbReference type="GO" id="GO:1990904">
    <property type="term" value="C:ribonucleoprotein complex"/>
    <property type="evidence" value="ECO:0007669"/>
    <property type="project" value="UniProtKB-KW"/>
</dbReference>
<evidence type="ECO:0000256" key="3">
    <source>
        <dbReference type="ARBA" id="ARBA00023274"/>
    </source>
</evidence>
<evidence type="ECO:0000313" key="6">
    <source>
        <dbReference type="EMBL" id="GAA0658761.1"/>
    </source>
</evidence>
<organism evidence="6 7">
    <name type="scientific">Salarchaeum japonicum</name>
    <dbReference type="NCBI Taxonomy" id="555573"/>
    <lineage>
        <taxon>Archaea</taxon>
        <taxon>Methanobacteriati</taxon>
        <taxon>Methanobacteriota</taxon>
        <taxon>Stenosarchaea group</taxon>
        <taxon>Halobacteria</taxon>
        <taxon>Halobacteriales</taxon>
        <taxon>Halobacteriaceae</taxon>
    </lineage>
</organism>
<dbReference type="GeneID" id="68572918"/>
<reference evidence="6 7" key="1">
    <citation type="journal article" date="2019" name="Int. J. Syst. Evol. Microbiol.">
        <title>The Global Catalogue of Microorganisms (GCM) 10K type strain sequencing project: providing services to taxonomists for standard genome sequencing and annotation.</title>
        <authorList>
            <consortium name="The Broad Institute Genomics Platform"/>
            <consortium name="The Broad Institute Genome Sequencing Center for Infectious Disease"/>
            <person name="Wu L."/>
            <person name="Ma J."/>
        </authorList>
    </citation>
    <scope>NUCLEOTIDE SEQUENCE [LARGE SCALE GENOMIC DNA]</scope>
    <source>
        <strain evidence="6 7">JCM 16327</strain>
    </source>
</reference>
<dbReference type="Proteomes" id="UP001500194">
    <property type="component" value="Unassembled WGS sequence"/>
</dbReference>
<sequence length="111" mass="12838">MTFVTKLTFTSGDRDTLERVVRDIRDNVRRKGAEIKGPHSDTPENYYVSQYKSLDGDESDQYGAWNYTVYQRRLEIHGHDDLARRVMERDLPASIRMEADIERVQAVGSTA</sequence>
<dbReference type="SUPFAM" id="SSF54999">
    <property type="entry name" value="Ribosomal protein S10"/>
    <property type="match status" value="1"/>
</dbReference>
<accession>A0AAV3T4I2</accession>
<comment type="function">
    <text evidence="4">Involved in the binding of tRNA to the ribosomes.</text>
</comment>
<keyword evidence="3 4" id="KW-0687">Ribonucleoprotein</keyword>
<gene>
    <name evidence="4" type="primary">rps10</name>
    <name evidence="6" type="ORF">GCM10009019_23960</name>
</gene>
<keyword evidence="7" id="KW-1185">Reference proteome</keyword>
<evidence type="ECO:0000256" key="4">
    <source>
        <dbReference type="HAMAP-Rule" id="MF_00508"/>
    </source>
</evidence>
<dbReference type="HAMAP" id="MF_00508">
    <property type="entry name" value="Ribosomal_uS10"/>
    <property type="match status" value="1"/>
</dbReference>
<keyword evidence="2 4" id="KW-0689">Ribosomal protein</keyword>
<dbReference type="GO" id="GO:0003735">
    <property type="term" value="F:structural constituent of ribosome"/>
    <property type="evidence" value="ECO:0007669"/>
    <property type="project" value="InterPro"/>
</dbReference>
<evidence type="ECO:0000256" key="2">
    <source>
        <dbReference type="ARBA" id="ARBA00022980"/>
    </source>
</evidence>
<dbReference type="Pfam" id="PF00338">
    <property type="entry name" value="Ribosomal_S10"/>
    <property type="match status" value="1"/>
</dbReference>
<protein>
    <recommendedName>
        <fullName evidence="4">Small ribosomal subunit protein uS10</fullName>
    </recommendedName>
</protein>
<proteinExistence type="inferred from homology"/>
<dbReference type="GO" id="GO:0006412">
    <property type="term" value="P:translation"/>
    <property type="evidence" value="ECO:0007669"/>
    <property type="project" value="UniProtKB-UniRule"/>
</dbReference>
<dbReference type="RefSeq" id="WP_227262295.1">
    <property type="nucleotide sequence ID" value="NZ_BAAADU010000002.1"/>
</dbReference>
<dbReference type="AlphaFoldDB" id="A0AAV3T4I2"/>
<name>A0AAV3T4I2_9EURY</name>
<dbReference type="InterPro" id="IPR027486">
    <property type="entry name" value="Ribosomal_uS10_dom"/>
</dbReference>
<dbReference type="GO" id="GO:0000049">
    <property type="term" value="F:tRNA binding"/>
    <property type="evidence" value="ECO:0007669"/>
    <property type="project" value="UniProtKB-UniRule"/>
</dbReference>
<dbReference type="InterPro" id="IPR001848">
    <property type="entry name" value="Ribosomal_uS10"/>
</dbReference>
<evidence type="ECO:0000256" key="1">
    <source>
        <dbReference type="ARBA" id="ARBA00007102"/>
    </source>
</evidence>
<evidence type="ECO:0000259" key="5">
    <source>
        <dbReference type="SMART" id="SM01403"/>
    </source>
</evidence>
<dbReference type="Gene3D" id="3.30.70.600">
    <property type="entry name" value="Ribosomal protein S10 domain"/>
    <property type="match status" value="1"/>
</dbReference>
<dbReference type="GO" id="GO:0005840">
    <property type="term" value="C:ribosome"/>
    <property type="evidence" value="ECO:0007669"/>
    <property type="project" value="UniProtKB-KW"/>
</dbReference>
<dbReference type="InterPro" id="IPR036838">
    <property type="entry name" value="Ribosomal_uS10_dom_sf"/>
</dbReference>
<evidence type="ECO:0000313" key="7">
    <source>
        <dbReference type="Proteomes" id="UP001500194"/>
    </source>
</evidence>
<dbReference type="SMART" id="SM01403">
    <property type="entry name" value="Ribosomal_S10"/>
    <property type="match status" value="1"/>
</dbReference>
<dbReference type="EMBL" id="BAAADU010000002">
    <property type="protein sequence ID" value="GAA0658761.1"/>
    <property type="molecule type" value="Genomic_DNA"/>
</dbReference>
<feature type="domain" description="Small ribosomal subunit protein uS10" evidence="5">
    <location>
        <begin position="6"/>
        <end position="100"/>
    </location>
</feature>
<comment type="caution">
    <text evidence="6">The sequence shown here is derived from an EMBL/GenBank/DDBJ whole genome shotgun (WGS) entry which is preliminary data.</text>
</comment>